<sequence length="148" mass="15525">MSIDKLKLHGAMELVLLRKDGSVETRRKDNLIVDVGFDLVCDALGNAKGRPGVLSHIAVGTGTDPVASNQKALSTELARLAATYAHSAGTKVFTMTSTFNAGTATGAITEAGVFNAASNGIMFDRVLFNVINKGSDDTLTVTFTFTLS</sequence>
<gene>
    <name evidence="1" type="ORF">ABI908_23505</name>
</gene>
<organism evidence="1 2">
    <name type="scientific">Chromobacterium phragmitis</name>
    <dbReference type="NCBI Taxonomy" id="2202141"/>
    <lineage>
        <taxon>Bacteria</taxon>
        <taxon>Pseudomonadati</taxon>
        <taxon>Pseudomonadota</taxon>
        <taxon>Betaproteobacteria</taxon>
        <taxon>Neisseriales</taxon>
        <taxon>Chromobacteriaceae</taxon>
        <taxon>Chromobacterium</taxon>
    </lineage>
</organism>
<keyword evidence="2" id="KW-1185">Reference proteome</keyword>
<comment type="caution">
    <text evidence="1">The sequence shown here is derived from an EMBL/GenBank/DDBJ whole genome shotgun (WGS) entry which is preliminary data.</text>
</comment>
<dbReference type="Proteomes" id="UP001462502">
    <property type="component" value="Unassembled WGS sequence"/>
</dbReference>
<evidence type="ECO:0000313" key="1">
    <source>
        <dbReference type="EMBL" id="MEO9387064.1"/>
    </source>
</evidence>
<accession>A0ABV0J0K2</accession>
<proteinExistence type="predicted"/>
<dbReference type="EMBL" id="JBDXMI010000006">
    <property type="protein sequence ID" value="MEO9387064.1"/>
    <property type="molecule type" value="Genomic_DNA"/>
</dbReference>
<name>A0ABV0J0K2_9NEIS</name>
<dbReference type="RefSeq" id="WP_199153534.1">
    <property type="nucleotide sequence ID" value="NZ_JBDXMI010000006.1"/>
</dbReference>
<evidence type="ECO:0000313" key="2">
    <source>
        <dbReference type="Proteomes" id="UP001462502"/>
    </source>
</evidence>
<reference evidence="1 2" key="1">
    <citation type="submission" date="2024-05" db="EMBL/GenBank/DDBJ databases">
        <authorList>
            <person name="De Oliveira J.P."/>
            <person name="Noriler S.A."/>
            <person name="De Oliveira A.G."/>
            <person name="Sipoli D.S."/>
        </authorList>
    </citation>
    <scope>NUCLEOTIDE SEQUENCE [LARGE SCALE GENOMIC DNA]</scope>
    <source>
        <strain evidence="1 2">LABIM192</strain>
    </source>
</reference>
<protein>
    <submittedName>
        <fullName evidence="1">Uncharacterized protein</fullName>
    </submittedName>
</protein>